<sequence>MIRRAPLIGRRLAEALRTTPSAAALAELMRQMSTVLTTDPFYRRLVTHPDELAPVSRRVGAEEVARVTPPVLAPLLGSLAAGQRAGVIVADVPPDVVVGVLRTAGLVVMNRQRYGDGYAQVLDAVITALARGLTTSGGD</sequence>
<comment type="caution">
    <text evidence="1">The sequence shown here is derived from an EMBL/GenBank/DDBJ whole genome shotgun (WGS) entry which is preliminary data.</text>
</comment>
<dbReference type="OrthoDB" id="5112469at2"/>
<dbReference type="AlphaFoldDB" id="A0A368T1M0"/>
<evidence type="ECO:0000313" key="1">
    <source>
        <dbReference type="EMBL" id="RCV54447.1"/>
    </source>
</evidence>
<gene>
    <name evidence="1" type="ORF">DEF24_19250</name>
</gene>
<dbReference type="RefSeq" id="WP_114398594.1">
    <property type="nucleotide sequence ID" value="NZ_QEIM01000080.1"/>
</dbReference>
<evidence type="ECO:0000313" key="2">
    <source>
        <dbReference type="Proteomes" id="UP000253318"/>
    </source>
</evidence>
<accession>A0A368T1M0</accession>
<name>A0A368T1M0_9ACTN</name>
<keyword evidence="2" id="KW-1185">Reference proteome</keyword>
<proteinExistence type="predicted"/>
<dbReference type="Proteomes" id="UP000253318">
    <property type="component" value="Unassembled WGS sequence"/>
</dbReference>
<dbReference type="EMBL" id="QEIN01000167">
    <property type="protein sequence ID" value="RCV54447.1"/>
    <property type="molecule type" value="Genomic_DNA"/>
</dbReference>
<reference evidence="1 2" key="1">
    <citation type="submission" date="2018-04" db="EMBL/GenBank/DDBJ databases">
        <title>Novel actinobacteria from marine sediment.</title>
        <authorList>
            <person name="Ng Z.Y."/>
            <person name="Tan G.Y.A."/>
        </authorList>
    </citation>
    <scope>NUCLEOTIDE SEQUENCE [LARGE SCALE GENOMIC DNA]</scope>
    <source>
        <strain evidence="1 2">TPS81</strain>
    </source>
</reference>
<dbReference type="Gene3D" id="1.10.357.10">
    <property type="entry name" value="Tetracycline Repressor, domain 2"/>
    <property type="match status" value="1"/>
</dbReference>
<dbReference type="SUPFAM" id="SSF48498">
    <property type="entry name" value="Tetracyclin repressor-like, C-terminal domain"/>
    <property type="match status" value="1"/>
</dbReference>
<organism evidence="1 2">
    <name type="scientific">Marinitenerispora sediminis</name>
    <dbReference type="NCBI Taxonomy" id="1931232"/>
    <lineage>
        <taxon>Bacteria</taxon>
        <taxon>Bacillati</taxon>
        <taxon>Actinomycetota</taxon>
        <taxon>Actinomycetes</taxon>
        <taxon>Streptosporangiales</taxon>
        <taxon>Nocardiopsidaceae</taxon>
        <taxon>Marinitenerispora</taxon>
    </lineage>
</organism>
<protein>
    <recommendedName>
        <fullName evidence="3">TetR family transcriptional regulator</fullName>
    </recommendedName>
</protein>
<evidence type="ECO:0008006" key="3">
    <source>
        <dbReference type="Google" id="ProtNLM"/>
    </source>
</evidence>
<dbReference type="InterPro" id="IPR036271">
    <property type="entry name" value="Tet_transcr_reg_TetR-rel_C_sf"/>
</dbReference>